<evidence type="ECO:0000256" key="1">
    <source>
        <dbReference type="PROSITE-ProRule" id="PRU00023"/>
    </source>
</evidence>
<dbReference type="InterPro" id="IPR036770">
    <property type="entry name" value="Ankyrin_rpt-contain_sf"/>
</dbReference>
<dbReference type="EMBL" id="LN835304">
    <property type="protein sequence ID" value="CRH00298.1"/>
    <property type="molecule type" value="Genomic_DNA"/>
</dbReference>
<keyword evidence="2" id="KW-0489">Methyltransferase</keyword>
<dbReference type="PANTHER" id="PTHR14614:SF165">
    <property type="entry name" value="FAM86 N-TERMINAL DOMAIN-CONTAINING PROTEIN"/>
    <property type="match status" value="1"/>
</dbReference>
<dbReference type="Gene3D" id="3.40.50.150">
    <property type="entry name" value="Vaccinia Virus protein VP39"/>
    <property type="match status" value="1"/>
</dbReference>
<dbReference type="KEGG" id="prel:PRELSG_0940100"/>
<dbReference type="SMART" id="SM00248">
    <property type="entry name" value="ANK"/>
    <property type="match status" value="3"/>
</dbReference>
<dbReference type="SUPFAM" id="SSF53335">
    <property type="entry name" value="S-adenosyl-L-methionine-dependent methyltransferases"/>
    <property type="match status" value="1"/>
</dbReference>
<dbReference type="GeneID" id="39736414"/>
<dbReference type="GO" id="GO:0008168">
    <property type="term" value="F:methyltransferase activity"/>
    <property type="evidence" value="ECO:0007669"/>
    <property type="project" value="UniProtKB-KW"/>
</dbReference>
<reference evidence="2 3" key="1">
    <citation type="submission" date="2015-04" db="EMBL/GenBank/DDBJ databases">
        <authorList>
            <consortium name="Pathogen Informatics"/>
        </authorList>
    </citation>
    <scope>NUCLEOTIDE SEQUENCE [LARGE SCALE GENOMIC DNA]</scope>
    <source>
        <strain evidence="2 3">SGS1</strain>
    </source>
</reference>
<dbReference type="GO" id="GO:0032259">
    <property type="term" value="P:methylation"/>
    <property type="evidence" value="ECO:0007669"/>
    <property type="project" value="UniProtKB-KW"/>
</dbReference>
<dbReference type="VEuPathDB" id="PlasmoDB:PRELSG_0940100"/>
<name>A0A1J1HA42_PLARL</name>
<dbReference type="PROSITE" id="PS50088">
    <property type="entry name" value="ANK_REPEAT"/>
    <property type="match status" value="1"/>
</dbReference>
<gene>
    <name evidence="2" type="ORF">PRELSG_0940100</name>
</gene>
<dbReference type="InterPro" id="IPR019410">
    <property type="entry name" value="Methyltransf_16"/>
</dbReference>
<keyword evidence="3" id="KW-1185">Reference proteome</keyword>
<dbReference type="EC" id="2.1.1.43" evidence="2"/>
<dbReference type="Proteomes" id="UP000220158">
    <property type="component" value="Chromosome 9"/>
</dbReference>
<feature type="repeat" description="ANK" evidence="1">
    <location>
        <begin position="58"/>
        <end position="91"/>
    </location>
</feature>
<dbReference type="OMA" id="IQNKHYE"/>
<dbReference type="OrthoDB" id="46564at2759"/>
<dbReference type="Pfam" id="PF10294">
    <property type="entry name" value="Methyltransf_16"/>
    <property type="match status" value="1"/>
</dbReference>
<accession>A0A1J1HA42</accession>
<dbReference type="InterPro" id="IPR029063">
    <property type="entry name" value="SAM-dependent_MTases_sf"/>
</dbReference>
<keyword evidence="1" id="KW-0040">ANK repeat</keyword>
<dbReference type="RefSeq" id="XP_028533301.1">
    <property type="nucleotide sequence ID" value="XM_028676853.1"/>
</dbReference>
<protein>
    <submittedName>
        <fullName evidence="2">Methyltransferase, putative</fullName>
        <ecNumber evidence="2">2.1.1.43</ecNumber>
    </submittedName>
</protein>
<organism evidence="2 3">
    <name type="scientific">Plasmodium relictum</name>
    <dbReference type="NCBI Taxonomy" id="85471"/>
    <lineage>
        <taxon>Eukaryota</taxon>
        <taxon>Sar</taxon>
        <taxon>Alveolata</taxon>
        <taxon>Apicomplexa</taxon>
        <taxon>Aconoidasida</taxon>
        <taxon>Haemosporida</taxon>
        <taxon>Plasmodiidae</taxon>
        <taxon>Plasmodium</taxon>
        <taxon>Plasmodium (Haemamoeba)</taxon>
    </lineage>
</organism>
<evidence type="ECO:0000313" key="2">
    <source>
        <dbReference type="EMBL" id="CRH00298.1"/>
    </source>
</evidence>
<dbReference type="Pfam" id="PF12796">
    <property type="entry name" value="Ank_2"/>
    <property type="match status" value="1"/>
</dbReference>
<dbReference type="GO" id="GO:0005737">
    <property type="term" value="C:cytoplasm"/>
    <property type="evidence" value="ECO:0007669"/>
    <property type="project" value="TreeGrafter"/>
</dbReference>
<evidence type="ECO:0000313" key="3">
    <source>
        <dbReference type="Proteomes" id="UP000220158"/>
    </source>
</evidence>
<dbReference type="SUPFAM" id="SSF48403">
    <property type="entry name" value="Ankyrin repeat"/>
    <property type="match status" value="1"/>
</dbReference>
<proteinExistence type="predicted"/>
<dbReference type="GO" id="GO:0005634">
    <property type="term" value="C:nucleus"/>
    <property type="evidence" value="ECO:0007669"/>
    <property type="project" value="TreeGrafter"/>
</dbReference>
<sequence>MEKIEYNESKQYNIENEIDKMEEVIEDLIYYVRTDDIEEVKNILQNENIHTINIKDENNNTLLHFACANNNIDMILFLLYECSIDYNHFNSNGNTPLLWAIQNKHYEAIKELLFFDYYLNKNEYLSIEKKKNDLYENMRDIKNDFLKKNYKLNSDIKKKIHSIDIYNIFDTTEKEEVEKINLYKERNKIDLLKKNSFDKNVLSEAFNTENEKILHLILSHPISSVLDNQENSTSNENVKISYSNDDERNNIENFKMKNECNSNEYLNSEITESNKNINNINDDNNNYKNVNRNDGENIEKKVNTLTNCFTTNLEEAKIVQEYIYELSINESIKLNNSNIIIKIREIGLNYYGDSLDDKTSHNDITGINIWESCLIMSKWICDLCLGNMFSNKNVLEIGAGSGLASISLFIYSSVINKNNNLNRLVISDINLFTLNNISYNINLNQELLDSVDLEWKDKITICNIDLKNESTYLRENNEIIAYDCIIASDLIYDINLVTSLIYMLNVTLKKNGNFFYVCKKNRDGIHFFLEELKNNNFKLQFYSIPNHYFNNPFINLDQNLFETKFSELDQTFIMIKCEKM</sequence>
<dbReference type="InterPro" id="IPR002110">
    <property type="entry name" value="Ankyrin_rpt"/>
</dbReference>
<keyword evidence="2" id="KW-0808">Transferase</keyword>
<dbReference type="AlphaFoldDB" id="A0A1J1HA42"/>
<dbReference type="Gene3D" id="1.25.40.20">
    <property type="entry name" value="Ankyrin repeat-containing domain"/>
    <property type="match status" value="1"/>
</dbReference>
<dbReference type="PANTHER" id="PTHR14614">
    <property type="entry name" value="HEPATOCELLULAR CARCINOMA-ASSOCIATED ANTIGEN"/>
    <property type="match status" value="1"/>
</dbReference>